<feature type="transmembrane region" description="Helical" evidence="1">
    <location>
        <begin position="60"/>
        <end position="85"/>
    </location>
</feature>
<name>A0A1H4NEW5_9MICO</name>
<dbReference type="Pfam" id="PF01757">
    <property type="entry name" value="Acyl_transf_3"/>
    <property type="match status" value="1"/>
</dbReference>
<dbReference type="RefSeq" id="WP_350339267.1">
    <property type="nucleotide sequence ID" value="NZ_FNRY01000001.1"/>
</dbReference>
<feature type="transmembrane region" description="Helical" evidence="1">
    <location>
        <begin position="275"/>
        <end position="294"/>
    </location>
</feature>
<reference evidence="3 4" key="1">
    <citation type="submission" date="2016-10" db="EMBL/GenBank/DDBJ databases">
        <authorList>
            <person name="de Groot N.N."/>
        </authorList>
    </citation>
    <scope>NUCLEOTIDE SEQUENCE [LARGE SCALE GENOMIC DNA]</scope>
    <source>
        <strain evidence="3 4">DSM 21799</strain>
    </source>
</reference>
<organism evidence="3 4">
    <name type="scientific">Paramicrobacterium humi</name>
    <dbReference type="NCBI Taxonomy" id="640635"/>
    <lineage>
        <taxon>Bacteria</taxon>
        <taxon>Bacillati</taxon>
        <taxon>Actinomycetota</taxon>
        <taxon>Actinomycetes</taxon>
        <taxon>Micrococcales</taxon>
        <taxon>Microbacteriaceae</taxon>
        <taxon>Paramicrobacterium</taxon>
    </lineage>
</organism>
<feature type="transmembrane region" description="Helical" evidence="1">
    <location>
        <begin position="314"/>
        <end position="332"/>
    </location>
</feature>
<dbReference type="STRING" id="640635.SAMN04489806_2173"/>
<dbReference type="InterPro" id="IPR050879">
    <property type="entry name" value="Acyltransferase_3"/>
</dbReference>
<keyword evidence="3" id="KW-0378">Hydrolase</keyword>
<sequence>MPSSSGERLRALDGLRGVAAVVVLIHHSLLINPTLAAPYADLKANQSSGSWEWWITYTPLHLLWEGTAAVYVFFILSGIVLALPVLRSAGQFNWRAYFPQRLIRLYAPVWGAVALAVATFWISPRTAEMPSVWIEQRPVAVTGGEVLRDLTLVTGNGGLASPLWSLQWEILFSLLLPIYIWFALKLRGHPLIAVAGCLLLIAVGGALHAVRFLPMFAIGVVLAVALPELTSVATRFSSGKSANMRWFLLTALGALMLSSHWLVAPLNPAPIVQRGLIAVTVGGALVFVLAALFWHSAKQALESPVVQWLAKISFSLYLVHEPIVLACAFFLGPGREPLATLVSLPLAVMLSYLFYLAIERPSHRLARAVRRFLLKRAALDAEDRSVAA</sequence>
<feature type="transmembrane region" description="Helical" evidence="1">
    <location>
        <begin position="166"/>
        <end position="184"/>
    </location>
</feature>
<feature type="transmembrane region" description="Helical" evidence="1">
    <location>
        <begin position="246"/>
        <end position="263"/>
    </location>
</feature>
<feature type="transmembrane region" description="Helical" evidence="1">
    <location>
        <begin position="105"/>
        <end position="123"/>
    </location>
</feature>
<dbReference type="GO" id="GO:0016747">
    <property type="term" value="F:acyltransferase activity, transferring groups other than amino-acyl groups"/>
    <property type="evidence" value="ECO:0007669"/>
    <property type="project" value="InterPro"/>
</dbReference>
<accession>A0A1H4NEW5</accession>
<dbReference type="AlphaFoldDB" id="A0A1H4NEW5"/>
<evidence type="ECO:0000256" key="1">
    <source>
        <dbReference type="SAM" id="Phobius"/>
    </source>
</evidence>
<proteinExistence type="predicted"/>
<keyword evidence="1" id="KW-0812">Transmembrane</keyword>
<evidence type="ECO:0000259" key="2">
    <source>
        <dbReference type="Pfam" id="PF01757"/>
    </source>
</evidence>
<feature type="transmembrane region" description="Helical" evidence="1">
    <location>
        <begin position="338"/>
        <end position="358"/>
    </location>
</feature>
<feature type="domain" description="Acyltransferase 3" evidence="2">
    <location>
        <begin position="11"/>
        <end position="355"/>
    </location>
</feature>
<keyword evidence="3" id="KW-0808">Transferase</keyword>
<gene>
    <name evidence="3" type="ORF">SAMN04489806_2173</name>
</gene>
<dbReference type="GO" id="GO:0016787">
    <property type="term" value="F:hydrolase activity"/>
    <property type="evidence" value="ECO:0007669"/>
    <property type="project" value="UniProtKB-KW"/>
</dbReference>
<dbReference type="InterPro" id="IPR002656">
    <property type="entry name" value="Acyl_transf_3_dom"/>
</dbReference>
<feature type="transmembrane region" description="Helical" evidence="1">
    <location>
        <begin position="216"/>
        <end position="234"/>
    </location>
</feature>
<keyword evidence="1" id="KW-0472">Membrane</keyword>
<evidence type="ECO:0000313" key="3">
    <source>
        <dbReference type="EMBL" id="SEB93731.1"/>
    </source>
</evidence>
<keyword evidence="4" id="KW-1185">Reference proteome</keyword>
<protein>
    <submittedName>
        <fullName evidence="3">Peptidoglycan/LPS O-acetylase OafA/YrhL, contains acyltransferase and SGNH-hydrolase domains</fullName>
    </submittedName>
</protein>
<feature type="transmembrane region" description="Helical" evidence="1">
    <location>
        <begin position="191"/>
        <end position="210"/>
    </location>
</feature>
<dbReference type="Proteomes" id="UP000199183">
    <property type="component" value="Unassembled WGS sequence"/>
</dbReference>
<keyword evidence="3" id="KW-0012">Acyltransferase</keyword>
<dbReference type="EMBL" id="FNRY01000001">
    <property type="protein sequence ID" value="SEB93731.1"/>
    <property type="molecule type" value="Genomic_DNA"/>
</dbReference>
<keyword evidence="1" id="KW-1133">Transmembrane helix</keyword>
<evidence type="ECO:0000313" key="4">
    <source>
        <dbReference type="Proteomes" id="UP000199183"/>
    </source>
</evidence>
<dbReference type="PANTHER" id="PTHR23028">
    <property type="entry name" value="ACETYLTRANSFERASE"/>
    <property type="match status" value="1"/>
</dbReference>